<dbReference type="Pfam" id="PF02518">
    <property type="entry name" value="HATPase_c"/>
    <property type="match status" value="1"/>
</dbReference>
<evidence type="ECO:0000256" key="2">
    <source>
        <dbReference type="ARBA" id="ARBA00022553"/>
    </source>
</evidence>
<organism evidence="7 8">
    <name type="scientific">Neglectibacter timonensis</name>
    <dbReference type="NCBI Taxonomy" id="1776382"/>
    <lineage>
        <taxon>Bacteria</taxon>
        <taxon>Bacillati</taxon>
        <taxon>Bacillota</taxon>
        <taxon>Clostridia</taxon>
        <taxon>Eubacteriales</taxon>
        <taxon>Oscillospiraceae</taxon>
        <taxon>Neglectibacter</taxon>
    </lineage>
</organism>
<dbReference type="CDD" id="cd06225">
    <property type="entry name" value="HAMP"/>
    <property type="match status" value="1"/>
</dbReference>
<keyword evidence="5" id="KW-0812">Transmembrane</keyword>
<dbReference type="SUPFAM" id="SSF55874">
    <property type="entry name" value="ATPase domain of HSP90 chaperone/DNA topoisomerase II/histidine kinase"/>
    <property type="match status" value="1"/>
</dbReference>
<gene>
    <name evidence="7" type="ORF">NE695_00370</name>
</gene>
<evidence type="ECO:0000313" key="7">
    <source>
        <dbReference type="EMBL" id="MCQ4838365.1"/>
    </source>
</evidence>
<feature type="domain" description="HAMP" evidence="6">
    <location>
        <begin position="264"/>
        <end position="317"/>
    </location>
</feature>
<dbReference type="InterPro" id="IPR050640">
    <property type="entry name" value="Bact_2-comp_sensor_kinase"/>
</dbReference>
<dbReference type="Gene3D" id="6.10.340.10">
    <property type="match status" value="1"/>
</dbReference>
<dbReference type="Pfam" id="PF06580">
    <property type="entry name" value="His_kinase"/>
    <property type="match status" value="1"/>
</dbReference>
<comment type="subcellular location">
    <subcellularLocation>
        <location evidence="1">Membrane</location>
    </subcellularLocation>
</comment>
<keyword evidence="5" id="KW-1133">Transmembrane helix</keyword>
<dbReference type="Proteomes" id="UP001524473">
    <property type="component" value="Unassembled WGS sequence"/>
</dbReference>
<evidence type="ECO:0000256" key="3">
    <source>
        <dbReference type="ARBA" id="ARBA00022679"/>
    </source>
</evidence>
<feature type="transmembrane region" description="Helical" evidence="5">
    <location>
        <begin position="242"/>
        <end position="262"/>
    </location>
</feature>
<sequence length="547" mass="62020">MKFLKHIKLNNIFNYVTVFLLIPFAVTLILLFAYTAYTTRIHQQGIFHTAADDIAENVEASLVGVMNETRMATYSNDFIYFCNSSSYESVDRYGQTVMAESQTGIFSYPEVVCMVLNNTSCGYYLPSFRSFDALFLRQEMEDIVGTLSAEGTAAVLTVREVNRLPYIFCSIADRYGSITTVVDPRKNPVYANYCSIYKENAAFDFSVSVPEDRRVFSKALPLVELNLFYSYPARYPLSGIQITLLAVILFLLVLIPLSLWALTRSISKPLNLISRSMEAITAGDFDQRIPPVNSIDDICAYAKGINMMLDAVKRSKEEEIDSCMAAVQAQLQYFQLQIRPHFYLNCMKNLNSLIDLKEYDKAQLLIYALSKYISHAFSDAKTFITIRDELEAIQNYVELCNSLAYEIHLEFKLSGECAGMNCIPMSLLTFVENSIKHTQTGSALTVSISIETFYAGNSEKKLKFTIRDSGGGFPEEVLEQQNHVDLKKPMYRRSHIGIFNVRYRLFLVFGDKAFLTLKNDGPSAVVEIVTPCEQSSERQLYEYTNRG</sequence>
<dbReference type="EMBL" id="JANFZH010000001">
    <property type="protein sequence ID" value="MCQ4838365.1"/>
    <property type="molecule type" value="Genomic_DNA"/>
</dbReference>
<evidence type="ECO:0000256" key="1">
    <source>
        <dbReference type="ARBA" id="ARBA00004370"/>
    </source>
</evidence>
<keyword evidence="8" id="KW-1185">Reference proteome</keyword>
<dbReference type="Gene3D" id="3.30.565.10">
    <property type="entry name" value="Histidine kinase-like ATPase, C-terminal domain"/>
    <property type="match status" value="1"/>
</dbReference>
<dbReference type="PANTHER" id="PTHR34220">
    <property type="entry name" value="SENSOR HISTIDINE KINASE YPDA"/>
    <property type="match status" value="1"/>
</dbReference>
<dbReference type="GeneID" id="90532347"/>
<dbReference type="InterPro" id="IPR003660">
    <property type="entry name" value="HAMP_dom"/>
</dbReference>
<evidence type="ECO:0000256" key="5">
    <source>
        <dbReference type="SAM" id="Phobius"/>
    </source>
</evidence>
<keyword evidence="3" id="KW-0808">Transferase</keyword>
<dbReference type="InterPro" id="IPR010559">
    <property type="entry name" value="Sig_transdc_His_kin_internal"/>
</dbReference>
<keyword evidence="5" id="KW-0472">Membrane</keyword>
<dbReference type="SMART" id="SM00304">
    <property type="entry name" value="HAMP"/>
    <property type="match status" value="1"/>
</dbReference>
<dbReference type="Pfam" id="PF00672">
    <property type="entry name" value="HAMP"/>
    <property type="match status" value="1"/>
</dbReference>
<dbReference type="SUPFAM" id="SSF158472">
    <property type="entry name" value="HAMP domain-like"/>
    <property type="match status" value="1"/>
</dbReference>
<dbReference type="RefSeq" id="WP_066863671.1">
    <property type="nucleotide sequence ID" value="NZ_CABKVV010000013.1"/>
</dbReference>
<dbReference type="InterPro" id="IPR036890">
    <property type="entry name" value="HATPase_C_sf"/>
</dbReference>
<dbReference type="PROSITE" id="PS50885">
    <property type="entry name" value="HAMP"/>
    <property type="match status" value="1"/>
</dbReference>
<proteinExistence type="predicted"/>
<dbReference type="PANTHER" id="PTHR34220:SF7">
    <property type="entry name" value="SENSOR HISTIDINE KINASE YPDA"/>
    <property type="match status" value="1"/>
</dbReference>
<protein>
    <submittedName>
        <fullName evidence="7">Histidine kinase</fullName>
    </submittedName>
</protein>
<keyword evidence="2" id="KW-0597">Phosphoprotein</keyword>
<dbReference type="GO" id="GO:0016301">
    <property type="term" value="F:kinase activity"/>
    <property type="evidence" value="ECO:0007669"/>
    <property type="project" value="UniProtKB-KW"/>
</dbReference>
<evidence type="ECO:0000313" key="8">
    <source>
        <dbReference type="Proteomes" id="UP001524473"/>
    </source>
</evidence>
<feature type="transmembrane region" description="Helical" evidence="5">
    <location>
        <begin position="12"/>
        <end position="37"/>
    </location>
</feature>
<dbReference type="InterPro" id="IPR003594">
    <property type="entry name" value="HATPase_dom"/>
</dbReference>
<evidence type="ECO:0000259" key="6">
    <source>
        <dbReference type="PROSITE" id="PS50885"/>
    </source>
</evidence>
<keyword evidence="4 7" id="KW-0418">Kinase</keyword>
<reference evidence="7 8" key="1">
    <citation type="submission" date="2022-06" db="EMBL/GenBank/DDBJ databases">
        <title>Isolation of gut microbiota from human fecal samples.</title>
        <authorList>
            <person name="Pamer E.G."/>
            <person name="Barat B."/>
            <person name="Waligurski E."/>
            <person name="Medina S."/>
            <person name="Paddock L."/>
            <person name="Mostad J."/>
        </authorList>
    </citation>
    <scope>NUCLEOTIDE SEQUENCE [LARGE SCALE GENOMIC DNA]</scope>
    <source>
        <strain evidence="7 8">DFI.9.73</strain>
    </source>
</reference>
<accession>A0ABT1RVJ7</accession>
<name>A0ABT1RVJ7_9FIRM</name>
<comment type="caution">
    <text evidence="7">The sequence shown here is derived from an EMBL/GenBank/DDBJ whole genome shotgun (WGS) entry which is preliminary data.</text>
</comment>
<evidence type="ECO:0000256" key="4">
    <source>
        <dbReference type="ARBA" id="ARBA00022777"/>
    </source>
</evidence>